<comment type="caution">
    <text evidence="3">The sequence shown here is derived from an EMBL/GenBank/DDBJ whole genome shotgun (WGS) entry which is preliminary data.</text>
</comment>
<keyword evidence="2" id="KW-0472">Membrane</keyword>
<name>A0ABR3W9M7_9PEZI</name>
<feature type="transmembrane region" description="Helical" evidence="2">
    <location>
        <begin position="366"/>
        <end position="384"/>
    </location>
</feature>
<keyword evidence="2" id="KW-0812">Transmembrane</keyword>
<feature type="transmembrane region" description="Helical" evidence="2">
    <location>
        <begin position="233"/>
        <end position="250"/>
    </location>
</feature>
<evidence type="ECO:0000313" key="4">
    <source>
        <dbReference type="Proteomes" id="UP001586593"/>
    </source>
</evidence>
<evidence type="ECO:0000256" key="1">
    <source>
        <dbReference type="SAM" id="MobiDB-lite"/>
    </source>
</evidence>
<proteinExistence type="predicted"/>
<feature type="compositionally biased region" description="Basic and acidic residues" evidence="1">
    <location>
        <begin position="67"/>
        <end position="78"/>
    </location>
</feature>
<feature type="region of interest" description="Disordered" evidence="1">
    <location>
        <begin position="1"/>
        <end position="142"/>
    </location>
</feature>
<organism evidence="3 4">
    <name type="scientific">Phialemonium thermophilum</name>
    <dbReference type="NCBI Taxonomy" id="223376"/>
    <lineage>
        <taxon>Eukaryota</taxon>
        <taxon>Fungi</taxon>
        <taxon>Dikarya</taxon>
        <taxon>Ascomycota</taxon>
        <taxon>Pezizomycotina</taxon>
        <taxon>Sordariomycetes</taxon>
        <taxon>Sordariomycetidae</taxon>
        <taxon>Cephalothecales</taxon>
        <taxon>Cephalothecaceae</taxon>
        <taxon>Phialemonium</taxon>
    </lineage>
</organism>
<feature type="transmembrane region" description="Helical" evidence="2">
    <location>
        <begin position="186"/>
        <end position="205"/>
    </location>
</feature>
<feature type="compositionally biased region" description="Polar residues" evidence="1">
    <location>
        <begin position="1"/>
        <end position="35"/>
    </location>
</feature>
<dbReference type="PANTHER" id="PTHR35872">
    <property type="entry name" value="INTEGRAL MEMBRANE PROTEIN (AFU_ORTHOLOGUE AFUA_5G07110)"/>
    <property type="match status" value="1"/>
</dbReference>
<feature type="compositionally biased region" description="Basic and acidic residues" evidence="1">
    <location>
        <begin position="103"/>
        <end position="118"/>
    </location>
</feature>
<dbReference type="Proteomes" id="UP001586593">
    <property type="component" value="Unassembled WGS sequence"/>
</dbReference>
<feature type="transmembrane region" description="Helical" evidence="2">
    <location>
        <begin position="332"/>
        <end position="354"/>
    </location>
</feature>
<sequence>MPSSSVEGDANPVQSRSRGDSKASSAARTVRSLSNRFDESTHPGGFMGATGELASSLFAVTKHRGRRDGPRRESDASKFARTPPLDEAPLRSPSPNAAANEPSPHRDGEKTSTERVDLDSVAPSGLDAPSDERGPSGVARTQSDVARYEEFENGYHFPPKYDWKDTTKQVLYAFWKYSTTPLGFCVVVYGLNVVAWGGMLFLLLCNASPAMCHPTCNDINSPRRKWIEWDSQILNALFCVTGFGLAPWRFRDWYYLLQYRILKKETALRRLAGIHRGWFRLPGSQELPVLVGPQNIPPDAPPSSLPYPEVKIPDPPLTGVRAPPTAPWKLDFVVWCMVGNTFLQAVLSGFMWGLNRYDRPSWSTGLFVALACIVAALGGIMMFIEGKRVKGIEGVPVTERDLAKLARDRELGILHYNNIKDKRPKDKVADPESTTEGRKGT</sequence>
<dbReference type="PANTHER" id="PTHR35872:SF1">
    <property type="entry name" value="ALPHA-L-RHAMNOSIDASE C"/>
    <property type="match status" value="1"/>
</dbReference>
<dbReference type="Pfam" id="PF11204">
    <property type="entry name" value="DUF2985"/>
    <property type="match status" value="1"/>
</dbReference>
<dbReference type="EMBL" id="JAZHXJ010000586">
    <property type="protein sequence ID" value="KAL1856543.1"/>
    <property type="molecule type" value="Genomic_DNA"/>
</dbReference>
<protein>
    <submittedName>
        <fullName evidence="3">Uncharacterized protein</fullName>
    </submittedName>
</protein>
<keyword evidence="2" id="KW-1133">Transmembrane helix</keyword>
<reference evidence="3 4" key="1">
    <citation type="journal article" date="2024" name="Commun. Biol.">
        <title>Comparative genomic analysis of thermophilic fungi reveals convergent evolutionary adaptations and gene losses.</title>
        <authorList>
            <person name="Steindorff A.S."/>
            <person name="Aguilar-Pontes M.V."/>
            <person name="Robinson A.J."/>
            <person name="Andreopoulos B."/>
            <person name="LaButti K."/>
            <person name="Kuo A."/>
            <person name="Mondo S."/>
            <person name="Riley R."/>
            <person name="Otillar R."/>
            <person name="Haridas S."/>
            <person name="Lipzen A."/>
            <person name="Grimwood J."/>
            <person name="Schmutz J."/>
            <person name="Clum A."/>
            <person name="Reid I.D."/>
            <person name="Moisan M.C."/>
            <person name="Butler G."/>
            <person name="Nguyen T.T.M."/>
            <person name="Dewar K."/>
            <person name="Conant G."/>
            <person name="Drula E."/>
            <person name="Henrissat B."/>
            <person name="Hansel C."/>
            <person name="Singer S."/>
            <person name="Hutchinson M.I."/>
            <person name="de Vries R.P."/>
            <person name="Natvig D.O."/>
            <person name="Powell A.J."/>
            <person name="Tsang A."/>
            <person name="Grigoriev I.V."/>
        </authorList>
    </citation>
    <scope>NUCLEOTIDE SEQUENCE [LARGE SCALE GENOMIC DNA]</scope>
    <source>
        <strain evidence="3 4">ATCC 24622</strain>
    </source>
</reference>
<gene>
    <name evidence="3" type="ORF">VTK73DRAFT_8225</name>
</gene>
<feature type="region of interest" description="Disordered" evidence="1">
    <location>
        <begin position="422"/>
        <end position="441"/>
    </location>
</feature>
<accession>A0ABR3W9M7</accession>
<evidence type="ECO:0000313" key="3">
    <source>
        <dbReference type="EMBL" id="KAL1856543.1"/>
    </source>
</evidence>
<keyword evidence="4" id="KW-1185">Reference proteome</keyword>
<dbReference type="InterPro" id="IPR021369">
    <property type="entry name" value="DUF2985"/>
</dbReference>
<evidence type="ECO:0000256" key="2">
    <source>
        <dbReference type="SAM" id="Phobius"/>
    </source>
</evidence>
<feature type="compositionally biased region" description="Low complexity" evidence="1">
    <location>
        <begin position="93"/>
        <end position="102"/>
    </location>
</feature>